<dbReference type="OrthoDB" id="2897314at2"/>
<keyword evidence="2" id="KW-1185">Reference proteome</keyword>
<dbReference type="AlphaFoldDB" id="D3T333"/>
<dbReference type="KEGG" id="tit:Thit_1376"/>
<name>D3T333_THEIA</name>
<dbReference type="RefSeq" id="WP_012995409.1">
    <property type="nucleotide sequence ID" value="NC_013921.1"/>
</dbReference>
<reference evidence="1" key="1">
    <citation type="submission" date="2010-02" db="EMBL/GenBank/DDBJ databases">
        <title>Complete sequence of Thermoanaerobacter italicus Ab9.</title>
        <authorList>
            <consortium name="US DOE Joint Genome Institute"/>
            <person name="Lucas S."/>
            <person name="Copeland A."/>
            <person name="Lapidus A."/>
            <person name="Cheng J.-F."/>
            <person name="Bruce D."/>
            <person name="Goodwin L."/>
            <person name="Pitluck S."/>
            <person name="Chertkov O."/>
            <person name="Detter J.C."/>
            <person name="Han C."/>
            <person name="Tapia R."/>
            <person name="Land M."/>
            <person name="Hauser L."/>
            <person name="Kyrpides N."/>
            <person name="Mikhailova N."/>
            <person name="Hemme C.L."/>
            <person name="Woyke T."/>
        </authorList>
    </citation>
    <scope>NUCLEOTIDE SEQUENCE [LARGE SCALE GENOMIC DNA]</scope>
    <source>
        <strain evidence="1">Ab9</strain>
    </source>
</reference>
<proteinExistence type="predicted"/>
<dbReference type="HOGENOM" id="CLU_908924_0_0_9"/>
<gene>
    <name evidence="1" type="ordered locus">Thit_1376</name>
</gene>
<dbReference type="EMBL" id="CP001936">
    <property type="protein sequence ID" value="ADD02635.1"/>
    <property type="molecule type" value="Genomic_DNA"/>
</dbReference>
<organism evidence="1 2">
    <name type="scientific">Thermoanaerobacter italicus (strain DSM 9252 / Ab9)</name>
    <dbReference type="NCBI Taxonomy" id="580331"/>
    <lineage>
        <taxon>Bacteria</taxon>
        <taxon>Bacillati</taxon>
        <taxon>Bacillota</taxon>
        <taxon>Clostridia</taxon>
        <taxon>Thermoanaerobacterales</taxon>
        <taxon>Thermoanaerobacteraceae</taxon>
        <taxon>Thermoanaerobacter</taxon>
    </lineage>
</organism>
<dbReference type="Proteomes" id="UP000001552">
    <property type="component" value="Chromosome"/>
</dbReference>
<protein>
    <submittedName>
        <fullName evidence="1">Uncharacterized protein</fullName>
    </submittedName>
</protein>
<sequence>MAETPFKDLDSVEILSGHISGLQHAVNKIEKILNMRTNIAQQHLLNPITDQEDPALRYRIYEGTIRNWLEDPEPVIYRDGAVVQPTEYKVYPAYGIVIFNEQQSPTSEIRADFSYIDAGSQTIREIYTALITFFWHPQGTWRGNGITAGGVDALIAANKADVLPFIVPEKTRYTGIGFYILTAAGSKGRAAIYTDNNGYPEDLILDCGEFDTSTAGFKALNIDLTLEPGIYWVARNTDGGVTFVGFRESSVIPLPFNPTGTYDGTPIAPVGGYRIDMTFGPFPDKFPAGAAYLRRTVYAGFFLRRE</sequence>
<evidence type="ECO:0000313" key="1">
    <source>
        <dbReference type="EMBL" id="ADD02635.1"/>
    </source>
</evidence>
<dbReference type="eggNOG" id="ENOG5030JR3">
    <property type="taxonomic scope" value="Bacteria"/>
</dbReference>
<evidence type="ECO:0000313" key="2">
    <source>
        <dbReference type="Proteomes" id="UP000001552"/>
    </source>
</evidence>
<accession>D3T333</accession>